<evidence type="ECO:0000313" key="2">
    <source>
        <dbReference type="EMBL" id="ABM95782.1"/>
    </source>
</evidence>
<dbReference type="STRING" id="420662.Mpe_A2828"/>
<dbReference type="KEGG" id="mpt:Mpe_A2828"/>
<protein>
    <submittedName>
        <fullName evidence="2">Uncharacterized protein</fullName>
    </submittedName>
</protein>
<gene>
    <name evidence="2" type="ordered locus">Mpe_A2828</name>
</gene>
<feature type="compositionally biased region" description="Basic residues" evidence="1">
    <location>
        <begin position="1"/>
        <end position="16"/>
    </location>
</feature>
<feature type="region of interest" description="Disordered" evidence="1">
    <location>
        <begin position="80"/>
        <end position="105"/>
    </location>
</feature>
<accession>A2SJP3</accession>
<proteinExistence type="predicted"/>
<dbReference type="HOGENOM" id="CLU_2233378_0_0_4"/>
<evidence type="ECO:0000313" key="3">
    <source>
        <dbReference type="Proteomes" id="UP000000366"/>
    </source>
</evidence>
<dbReference type="AlphaFoldDB" id="A2SJP3"/>
<dbReference type="EMBL" id="CP000555">
    <property type="protein sequence ID" value="ABM95782.1"/>
    <property type="molecule type" value="Genomic_DNA"/>
</dbReference>
<keyword evidence="3" id="KW-1185">Reference proteome</keyword>
<feature type="region of interest" description="Disordered" evidence="1">
    <location>
        <begin position="1"/>
        <end position="38"/>
    </location>
</feature>
<name>A2SJP3_METPP</name>
<evidence type="ECO:0000256" key="1">
    <source>
        <dbReference type="SAM" id="MobiDB-lite"/>
    </source>
</evidence>
<reference evidence="2 3" key="1">
    <citation type="journal article" date="2007" name="J. Bacteriol.">
        <title>Whole-genome analysis of the methyl tert-butyl ether-degrading beta-proteobacterium Methylibium petroleiphilum PM1.</title>
        <authorList>
            <person name="Kane S.R."/>
            <person name="Chakicherla A.Y."/>
            <person name="Chain P.S.G."/>
            <person name="Schmidt R."/>
            <person name="Shin M.W."/>
            <person name="Legler T.C."/>
            <person name="Scow K.M."/>
            <person name="Larimer F.W."/>
            <person name="Lucas S.M."/>
            <person name="Richardson P.M."/>
            <person name="Hristova K.R."/>
        </authorList>
    </citation>
    <scope>NUCLEOTIDE SEQUENCE [LARGE SCALE GENOMIC DNA]</scope>
    <source>
        <strain evidence="3">ATCC BAA-1232 / LMG 22953 / PM1</strain>
    </source>
</reference>
<dbReference type="Proteomes" id="UP000000366">
    <property type="component" value="Chromosome"/>
</dbReference>
<sequence>MRPARRGNSRPAHRVGKTTQVVGQPRAARGKTPNASRKSLSRLGLFARTVDACPKVATAVEAALAVESIICNGNIRFGSRLRETGGTDGRESLRRSTRRRSEPCP</sequence>
<organism evidence="2 3">
    <name type="scientific">Methylibium petroleiphilum (strain ATCC BAA-1232 / LMG 22953 / PM1)</name>
    <dbReference type="NCBI Taxonomy" id="420662"/>
    <lineage>
        <taxon>Bacteria</taxon>
        <taxon>Pseudomonadati</taxon>
        <taxon>Pseudomonadota</taxon>
        <taxon>Betaproteobacteria</taxon>
        <taxon>Burkholderiales</taxon>
        <taxon>Sphaerotilaceae</taxon>
        <taxon>Methylibium</taxon>
    </lineage>
</organism>